<evidence type="ECO:0000256" key="2">
    <source>
        <dbReference type="ARBA" id="ARBA00022692"/>
    </source>
</evidence>
<gene>
    <name evidence="8" type="primary">LOC101993990</name>
</gene>
<keyword evidence="2 5" id="KW-0812">Transmembrane</keyword>
<organism evidence="7 8">
    <name type="scientific">Microtus ochrogaster</name>
    <name type="common">Prairie vole</name>
    <dbReference type="NCBI Taxonomy" id="79684"/>
    <lineage>
        <taxon>Eukaryota</taxon>
        <taxon>Metazoa</taxon>
        <taxon>Chordata</taxon>
        <taxon>Craniata</taxon>
        <taxon>Vertebrata</taxon>
        <taxon>Euteleostomi</taxon>
        <taxon>Mammalia</taxon>
        <taxon>Eutheria</taxon>
        <taxon>Euarchontoglires</taxon>
        <taxon>Glires</taxon>
        <taxon>Rodentia</taxon>
        <taxon>Myomorpha</taxon>
        <taxon>Muroidea</taxon>
        <taxon>Cricetidae</taxon>
        <taxon>Arvicolinae</taxon>
        <taxon>Microtus</taxon>
    </lineage>
</organism>
<feature type="transmembrane region" description="Helical" evidence="5">
    <location>
        <begin position="129"/>
        <end position="150"/>
    </location>
</feature>
<feature type="compositionally biased region" description="Polar residues" evidence="6">
    <location>
        <begin position="33"/>
        <end position="44"/>
    </location>
</feature>
<dbReference type="PANTHER" id="PTHR23291:SF47">
    <property type="entry name" value="TRANSMEMBRANE BAX INHIBITOR MOTIF CONTAINING 7"/>
    <property type="match status" value="1"/>
</dbReference>
<evidence type="ECO:0000313" key="8">
    <source>
        <dbReference type="RefSeq" id="XP_013210863.1"/>
    </source>
</evidence>
<feature type="transmembrane region" description="Helical" evidence="5">
    <location>
        <begin position="94"/>
        <end position="117"/>
    </location>
</feature>
<accession>A0ABM1AYV6</accession>
<comment type="caution">
    <text evidence="5">Lacks conserved residue(s) required for the propagation of feature annotation.</text>
</comment>
<evidence type="ECO:0000256" key="4">
    <source>
        <dbReference type="ARBA" id="ARBA00023136"/>
    </source>
</evidence>
<evidence type="ECO:0000256" key="6">
    <source>
        <dbReference type="SAM" id="MobiDB-lite"/>
    </source>
</evidence>
<dbReference type="Proteomes" id="UP000694915">
    <property type="component" value="Unplaced"/>
</dbReference>
<name>A0ABM1AYV6_MICOH</name>
<dbReference type="GeneID" id="101993990"/>
<evidence type="ECO:0000256" key="5">
    <source>
        <dbReference type="RuleBase" id="RU004379"/>
    </source>
</evidence>
<evidence type="ECO:0000256" key="3">
    <source>
        <dbReference type="ARBA" id="ARBA00022989"/>
    </source>
</evidence>
<keyword evidence="7" id="KW-1185">Reference proteome</keyword>
<feature type="region of interest" description="Disordered" evidence="6">
    <location>
        <begin position="33"/>
        <end position="60"/>
    </location>
</feature>
<sequence>MKIDLEVSEPVNYSSGDHKYLVQKAAIKGVRSNPEQPFTYSSRDTPQEAIKYPHPKSRDGANTYAVQISEDVTPDESTTAAPSPFEDMSVRRGFIVKVFIILSVQLLCTMVIISIFVFCKPVRKWIIGIPWFMYALFPAVLVVIIVLACCRDIRRQVPANYILLALFFLQSGRDTMGSGSNHSGDLSAYFICSTNKMGFYHAKWSDVCFPRCAYDLRDYRTRCTIILVTSDIFSTWNTDLLHVPGNGRADDGWGALPL</sequence>
<keyword evidence="4 5" id="KW-0472">Membrane</keyword>
<proteinExistence type="inferred from homology"/>
<keyword evidence="3 5" id="KW-1133">Transmembrane helix</keyword>
<evidence type="ECO:0000256" key="1">
    <source>
        <dbReference type="ARBA" id="ARBA00004141"/>
    </source>
</evidence>
<comment type="similarity">
    <text evidence="5">Belongs to the BI1 family.</text>
</comment>
<comment type="subcellular location">
    <subcellularLocation>
        <location evidence="1">Membrane</location>
        <topology evidence="1">Multi-pass membrane protein</topology>
    </subcellularLocation>
</comment>
<dbReference type="PANTHER" id="PTHR23291">
    <property type="entry name" value="BAX INHIBITOR-RELATED"/>
    <property type="match status" value="1"/>
</dbReference>
<protein>
    <submittedName>
        <fullName evidence="8">Uncharacterized protein LOC101993990 isoform X1</fullName>
    </submittedName>
</protein>
<evidence type="ECO:0000313" key="7">
    <source>
        <dbReference type="Proteomes" id="UP000694915"/>
    </source>
</evidence>
<dbReference type="RefSeq" id="XP_013210863.1">
    <property type="nucleotide sequence ID" value="XM_013355409.1"/>
</dbReference>
<reference evidence="8" key="1">
    <citation type="submission" date="2025-08" db="UniProtKB">
        <authorList>
            <consortium name="RefSeq"/>
        </authorList>
    </citation>
    <scope>IDENTIFICATION</scope>
</reference>
<dbReference type="InterPro" id="IPR006214">
    <property type="entry name" value="Bax_inhibitor_1-related"/>
</dbReference>